<gene>
    <name evidence="2" type="ORF">IOD40_04150</name>
</gene>
<sequence length="136" mass="15721">MRGANVLKTRRARQLRKMGNEAEDLLWSDLRARRLNGYKFVRQLPIGPFFADFACRDRNLVVEVDGSQHAEQRTDRFRDDKMNRNGWSILRVWHADVLANRHSVLETIAAALDGRLNETMISLEAKFLPADREVAS</sequence>
<dbReference type="Gene3D" id="3.40.960.10">
    <property type="entry name" value="VSR Endonuclease"/>
    <property type="match status" value="1"/>
</dbReference>
<dbReference type="SUPFAM" id="SSF52980">
    <property type="entry name" value="Restriction endonuclease-like"/>
    <property type="match status" value="1"/>
</dbReference>
<keyword evidence="2" id="KW-0540">Nuclease</keyword>
<evidence type="ECO:0000313" key="3">
    <source>
        <dbReference type="Proteomes" id="UP000601789"/>
    </source>
</evidence>
<dbReference type="EMBL" id="JADGMQ010000002">
    <property type="protein sequence ID" value="MBI1619856.1"/>
    <property type="molecule type" value="Genomic_DNA"/>
</dbReference>
<accession>A0ABS0SAX6</accession>
<keyword evidence="3" id="KW-1185">Reference proteome</keyword>
<dbReference type="PANTHER" id="PTHR38590">
    <property type="entry name" value="BLL0828 PROTEIN"/>
    <property type="match status" value="1"/>
</dbReference>
<feature type="domain" description="DUF559" evidence="1">
    <location>
        <begin position="9"/>
        <end position="112"/>
    </location>
</feature>
<organism evidence="2 3">
    <name type="scientific">Aquamicrobium zhengzhouense</name>
    <dbReference type="NCBI Taxonomy" id="2781738"/>
    <lineage>
        <taxon>Bacteria</taxon>
        <taxon>Pseudomonadati</taxon>
        <taxon>Pseudomonadota</taxon>
        <taxon>Alphaproteobacteria</taxon>
        <taxon>Hyphomicrobiales</taxon>
        <taxon>Phyllobacteriaceae</taxon>
        <taxon>Aquamicrobium</taxon>
    </lineage>
</organism>
<dbReference type="Pfam" id="PF04480">
    <property type="entry name" value="DUF559"/>
    <property type="match status" value="1"/>
</dbReference>
<keyword evidence="2" id="KW-0378">Hydrolase</keyword>
<dbReference type="RefSeq" id="WP_198474630.1">
    <property type="nucleotide sequence ID" value="NZ_JADGMQ010000002.1"/>
</dbReference>
<dbReference type="InterPro" id="IPR007569">
    <property type="entry name" value="DUF559"/>
</dbReference>
<keyword evidence="2" id="KW-0255">Endonuclease</keyword>
<dbReference type="GO" id="GO:0004519">
    <property type="term" value="F:endonuclease activity"/>
    <property type="evidence" value="ECO:0007669"/>
    <property type="project" value="UniProtKB-KW"/>
</dbReference>
<proteinExistence type="predicted"/>
<evidence type="ECO:0000259" key="1">
    <source>
        <dbReference type="Pfam" id="PF04480"/>
    </source>
</evidence>
<name>A0ABS0SAX6_9HYPH</name>
<dbReference type="CDD" id="cd01038">
    <property type="entry name" value="Endonuclease_DUF559"/>
    <property type="match status" value="1"/>
</dbReference>
<dbReference type="InterPro" id="IPR011335">
    <property type="entry name" value="Restrct_endonuc-II-like"/>
</dbReference>
<reference evidence="2 3" key="1">
    <citation type="submission" date="2020-10" db="EMBL/GenBank/DDBJ databases">
        <title>Aquamicrobium zhengzhouensis sp. nov., a exopolysaccharide producing bacterium isolated from farmland soil.</title>
        <authorList>
            <person name="Wang X."/>
        </authorList>
    </citation>
    <scope>NUCLEOTIDE SEQUENCE [LARGE SCALE GENOMIC DNA]</scope>
    <source>
        <strain evidence="3">cd-1</strain>
    </source>
</reference>
<dbReference type="PANTHER" id="PTHR38590:SF1">
    <property type="entry name" value="BLL0828 PROTEIN"/>
    <property type="match status" value="1"/>
</dbReference>
<comment type="caution">
    <text evidence="2">The sequence shown here is derived from an EMBL/GenBank/DDBJ whole genome shotgun (WGS) entry which is preliminary data.</text>
</comment>
<dbReference type="Proteomes" id="UP000601789">
    <property type="component" value="Unassembled WGS sequence"/>
</dbReference>
<protein>
    <submittedName>
        <fullName evidence="2">Endonuclease domain-containing protein</fullName>
    </submittedName>
</protein>
<dbReference type="InterPro" id="IPR047216">
    <property type="entry name" value="Endonuclease_DUF559_bact"/>
</dbReference>
<evidence type="ECO:0000313" key="2">
    <source>
        <dbReference type="EMBL" id="MBI1619856.1"/>
    </source>
</evidence>